<sequence>MYPIVVTRPTGVAQIINPDGSFTRGFVATACLSACQDNGLAQSPEQIKRILKHALQGGTALAAGSHAAVAVQRKDYLGALLATTAGAAGVLLVERLLREHAQTAQEVTDGQEA</sequence>
<keyword evidence="2" id="KW-1185">Reference proteome</keyword>
<dbReference type="AlphaFoldDB" id="A0A839T0U0"/>
<dbReference type="Proteomes" id="UP000549250">
    <property type="component" value="Unassembled WGS sequence"/>
</dbReference>
<organism evidence="1 2">
    <name type="scientific">Azomonas macrocytogenes</name>
    <name type="common">Azotobacter macrocytogenes</name>
    <dbReference type="NCBI Taxonomy" id="69962"/>
    <lineage>
        <taxon>Bacteria</taxon>
        <taxon>Pseudomonadati</taxon>
        <taxon>Pseudomonadota</taxon>
        <taxon>Gammaproteobacteria</taxon>
        <taxon>Pseudomonadales</taxon>
        <taxon>Pseudomonadaceae</taxon>
        <taxon>Azomonas</taxon>
    </lineage>
</organism>
<evidence type="ECO:0000313" key="1">
    <source>
        <dbReference type="EMBL" id="MBB3103161.1"/>
    </source>
</evidence>
<gene>
    <name evidence="1" type="ORF">FHR87_001556</name>
</gene>
<protein>
    <submittedName>
        <fullName evidence="1">Uncharacterized protein</fullName>
    </submittedName>
</protein>
<accession>A0A839T0U0</accession>
<comment type="caution">
    <text evidence="1">The sequence shown here is derived from an EMBL/GenBank/DDBJ whole genome shotgun (WGS) entry which is preliminary data.</text>
</comment>
<dbReference type="EMBL" id="JACHXI010000005">
    <property type="protein sequence ID" value="MBB3103161.1"/>
    <property type="molecule type" value="Genomic_DNA"/>
</dbReference>
<evidence type="ECO:0000313" key="2">
    <source>
        <dbReference type="Proteomes" id="UP000549250"/>
    </source>
</evidence>
<reference evidence="1 2" key="1">
    <citation type="submission" date="2020-08" db="EMBL/GenBank/DDBJ databases">
        <title>Genomic Encyclopedia of Type Strains, Phase III (KMG-III): the genomes of soil and plant-associated and newly described type strains.</title>
        <authorList>
            <person name="Whitman W."/>
        </authorList>
    </citation>
    <scope>NUCLEOTIDE SEQUENCE [LARGE SCALE GENOMIC DNA]</scope>
    <source>
        <strain evidence="1 2">CECT 4462</strain>
    </source>
</reference>
<proteinExistence type="predicted"/>
<dbReference type="RefSeq" id="WP_183166109.1">
    <property type="nucleotide sequence ID" value="NZ_JACHXI010000005.1"/>
</dbReference>
<name>A0A839T0U0_AZOMA</name>